<evidence type="ECO:0000313" key="3">
    <source>
        <dbReference type="Proteomes" id="UP000007881"/>
    </source>
</evidence>
<dbReference type="PROSITE" id="PS51257">
    <property type="entry name" value="PROKAR_LIPOPROTEIN"/>
    <property type="match status" value="1"/>
</dbReference>
<accession>I0IG48</accession>
<dbReference type="KEGG" id="phm:PSMK_20770"/>
<dbReference type="InterPro" id="IPR050261">
    <property type="entry name" value="FrsA_esterase"/>
</dbReference>
<proteinExistence type="predicted"/>
<evidence type="ECO:0000313" key="2">
    <source>
        <dbReference type="EMBL" id="BAM04236.1"/>
    </source>
</evidence>
<dbReference type="Proteomes" id="UP000007881">
    <property type="component" value="Chromosome"/>
</dbReference>
<dbReference type="STRING" id="1142394.PSMK_20770"/>
<dbReference type="EMBL" id="AP012338">
    <property type="protein sequence ID" value="BAM04236.1"/>
    <property type="molecule type" value="Genomic_DNA"/>
</dbReference>
<dbReference type="OrthoDB" id="9783926at2"/>
<dbReference type="eggNOG" id="COG1073">
    <property type="taxonomic scope" value="Bacteria"/>
</dbReference>
<dbReference type="GO" id="GO:0052689">
    <property type="term" value="F:carboxylic ester hydrolase activity"/>
    <property type="evidence" value="ECO:0007669"/>
    <property type="project" value="UniProtKB-ARBA"/>
</dbReference>
<dbReference type="RefSeq" id="WP_014437454.1">
    <property type="nucleotide sequence ID" value="NC_017080.1"/>
</dbReference>
<reference evidence="2 3" key="1">
    <citation type="submission" date="2012-02" db="EMBL/GenBank/DDBJ databases">
        <title>Complete genome sequence of Phycisphaera mikurensis NBRC 102666.</title>
        <authorList>
            <person name="Ankai A."/>
            <person name="Hosoyama A."/>
            <person name="Terui Y."/>
            <person name="Sekine M."/>
            <person name="Fukai R."/>
            <person name="Kato Y."/>
            <person name="Nakamura S."/>
            <person name="Yamada-Narita S."/>
            <person name="Kawakoshi A."/>
            <person name="Fukunaga Y."/>
            <person name="Yamazaki S."/>
            <person name="Fujita N."/>
        </authorList>
    </citation>
    <scope>NUCLEOTIDE SEQUENCE [LARGE SCALE GENOMIC DNA]</scope>
    <source>
        <strain evidence="3">NBRC 102666 / KCTC 22515 / FYK2301M01</strain>
    </source>
</reference>
<dbReference type="InterPro" id="IPR029058">
    <property type="entry name" value="AB_hydrolase_fold"/>
</dbReference>
<evidence type="ECO:0008006" key="4">
    <source>
        <dbReference type="Google" id="ProtNLM"/>
    </source>
</evidence>
<organism evidence="2 3">
    <name type="scientific">Phycisphaera mikurensis (strain NBRC 102666 / KCTC 22515 / FYK2301M01)</name>
    <dbReference type="NCBI Taxonomy" id="1142394"/>
    <lineage>
        <taxon>Bacteria</taxon>
        <taxon>Pseudomonadati</taxon>
        <taxon>Planctomycetota</taxon>
        <taxon>Phycisphaerae</taxon>
        <taxon>Phycisphaerales</taxon>
        <taxon>Phycisphaeraceae</taxon>
        <taxon>Phycisphaera</taxon>
    </lineage>
</organism>
<dbReference type="PANTHER" id="PTHR22946">
    <property type="entry name" value="DIENELACTONE HYDROLASE DOMAIN-CONTAINING PROTEIN-RELATED"/>
    <property type="match status" value="1"/>
</dbReference>
<dbReference type="HOGENOM" id="CLU_803760_0_0_0"/>
<name>I0IG48_PHYMF</name>
<evidence type="ECO:0000256" key="1">
    <source>
        <dbReference type="ARBA" id="ARBA00022801"/>
    </source>
</evidence>
<gene>
    <name evidence="2" type="ordered locus">PSMK_20770</name>
</gene>
<dbReference type="AlphaFoldDB" id="I0IG48"/>
<keyword evidence="1" id="KW-0378">Hydrolase</keyword>
<sequence>MRRKHGPRILNLGLGLKLGLGLGLGLAVAACGSASAGTVRAEDTFDAAAEAAADPAHARALRAAGWTPEAFGVEVAGAAPRRTLRFPAPTPGAGRGDRALPVEVLWFGADRGDAAGPAVVIVHSLAPGMPLARGLANAVAQAGVDAFVVTLPGYGGRRPPAGRSPGAEAVLSGAGGVADVRRALDAVAALAEIDGDRLVLAGISLGSFAAVSASALDGRPVATVSFLGGGSAFEGLRDGAKDAAFLREELLRSGETMGSLEARLRPIEPLAFAGRLEPDRVWLATATADQVILPANAAALAAAVGGEGLADDHWIRRPGNHYTAAFALPGVAQLLVRLAEAPPGR</sequence>
<keyword evidence="3" id="KW-1185">Reference proteome</keyword>
<dbReference type="PANTHER" id="PTHR22946:SF9">
    <property type="entry name" value="POLYKETIDE TRANSFERASE AF380"/>
    <property type="match status" value="1"/>
</dbReference>
<dbReference type="SUPFAM" id="SSF53474">
    <property type="entry name" value="alpha/beta-Hydrolases"/>
    <property type="match status" value="1"/>
</dbReference>
<protein>
    <recommendedName>
        <fullName evidence="4">Peptidase S9 prolyl oligopeptidase catalytic domain-containing protein</fullName>
    </recommendedName>
</protein>
<dbReference type="Gene3D" id="3.40.50.1820">
    <property type="entry name" value="alpha/beta hydrolase"/>
    <property type="match status" value="1"/>
</dbReference>